<keyword evidence="4" id="KW-0067">ATP-binding</keyword>
<dbReference type="EMBL" id="CP039345">
    <property type="protein sequence ID" value="QCD78909.1"/>
    <property type="molecule type" value="Genomic_DNA"/>
</dbReference>
<keyword evidence="2" id="KW-0378">Hydrolase</keyword>
<evidence type="ECO:0000256" key="2">
    <source>
        <dbReference type="ARBA" id="ARBA00022801"/>
    </source>
</evidence>
<dbReference type="InterPro" id="IPR003593">
    <property type="entry name" value="AAA+_ATPase"/>
</dbReference>
<evidence type="ECO:0000256" key="3">
    <source>
        <dbReference type="ARBA" id="ARBA00022806"/>
    </source>
</evidence>
<dbReference type="Proteomes" id="UP000501690">
    <property type="component" value="Linkage Group LG1"/>
</dbReference>
<reference evidence="6 7" key="1">
    <citation type="submission" date="2019-04" db="EMBL/GenBank/DDBJ databases">
        <title>An improved genome assembly and genetic linkage map for asparagus bean, Vigna unguiculata ssp. sesquipedialis.</title>
        <authorList>
            <person name="Xia Q."/>
            <person name="Zhang R."/>
            <person name="Dong Y."/>
        </authorList>
    </citation>
    <scope>NUCLEOTIDE SEQUENCE [LARGE SCALE GENOMIC DNA]</scope>
    <source>
        <tissue evidence="6">Leaf</tissue>
    </source>
</reference>
<dbReference type="Pfam" id="PF00580">
    <property type="entry name" value="UvrD-helicase"/>
    <property type="match status" value="1"/>
</dbReference>
<dbReference type="InterPro" id="IPR027417">
    <property type="entry name" value="P-loop_NTPase"/>
</dbReference>
<proteinExistence type="predicted"/>
<name>A0A4D6KUI2_VIGUN</name>
<keyword evidence="1" id="KW-0547">Nucleotide-binding</keyword>
<dbReference type="InterPro" id="IPR014016">
    <property type="entry name" value="UvrD-like_ATP-bd"/>
</dbReference>
<dbReference type="PANTHER" id="PTHR21529">
    <property type="entry name" value="MAMMARY TURMOR VIRUS RECEPTOR HOMOLOG 1, 2 MTVR1, 2"/>
    <property type="match status" value="1"/>
</dbReference>
<dbReference type="InterPro" id="IPR041679">
    <property type="entry name" value="DNA2/NAM7-like_C"/>
</dbReference>
<dbReference type="GO" id="GO:0004386">
    <property type="term" value="F:helicase activity"/>
    <property type="evidence" value="ECO:0007669"/>
    <property type="project" value="UniProtKB-KW"/>
</dbReference>
<evidence type="ECO:0000313" key="6">
    <source>
        <dbReference type="EMBL" id="QCD78909.1"/>
    </source>
</evidence>
<dbReference type="InterPro" id="IPR045529">
    <property type="entry name" value="DUF6469"/>
</dbReference>
<feature type="domain" description="AAA+ ATPase" evidence="5">
    <location>
        <begin position="740"/>
        <end position="841"/>
    </location>
</feature>
<dbReference type="InterPro" id="IPR041677">
    <property type="entry name" value="DNA2/NAM7_AAA_11"/>
</dbReference>
<sequence length="2615" mass="301281">MVSKEAGFGRSLFERLSSLGYQKSLLKVQHRMHPEISSFPISHFYCNKIQDAPNVKRHDFGKTYLPGPMFSPYSFINLVGGKEQFDDEGRSYKNLAKVAVVMTILKNLHKTWLTSKHEFSIGIVTPYAGQVAVIQEKLGKIYESDERFNVVVSSVDGFQGGEKDIIMLSTVRTSSRSYLKFISSPQRTNVALTRARHCLWILGNEWAITNTVNVWNAIVLDAKRRKCFFNADQNEETTKAILDSKKEADQFDDLLDINSVLFRSKLWKVYFSDKFLRSFKRLKSEVTKNRVINLLERLSSGWIPKWINVDLCCETSSQILKKFKVENNYVICSIEIVKGSRYIQVLKIWDILHLEDIQQLAQRLDKVFRRYTDEYIRMCKKKGTNNLAGIEFPLNWQLSANIQKFENVHNDENGNDDTNEAEKTRVEQEECMLLMKYCSISKDYMVHGQDSQEVDLPYEVTHEQRNIILFSKSTFVLGRSGDPSRKKKDNDDYGFTNLIFSWSIENVLDEDLYRNKVEKIEQTFRSIDHYLGSYTYPLLEETRAQLCSSMDIIHQAPYAEVIGLKEAKPAQNKLYKLTINSWKNRFTHSGELYKTLPGDVLMLCDYKPEAIKDLQRIGRMWSFVSVVKTTEDGDEEDFMLKVKASKEFYPTNWRNKPLFLIFLTNVIPNKRIWAALHMPGNLKILKQILCTKEDEECSNCSSLANALSDDTPYQLLLSELNISQQEAISSCLSGLGCNHKTAVKLIWGPPGTGKTSTLATLLFALMKMKYRVLVCASTNVAIKEVATRVVNIMKEAHSKESDDLFCSMGEVLLIGNNERLKIGKDVADVYLDHRVQELTKCLFPSTTGFRSCIKSMIDLLEYCASDYHLFVEMLKNNRSHKSFLDFLREKFQSAKRLLESCIYILCTHVGRSLLKHNFRKLVCLSEALESLQDYLFQSNLIPKELEKIFTYKNLPDMASMSFDGAAHKLYMKRIECLNALKTVVDSIDEFILIKSYNYESISDRKLNSQGMVQGDPSRKKKDNDDYGFTNLIFSWSIENVLDEDLYRNKVEKIEQTFRSIDHYLGSYTYPLLEETRAQLCSSMDIIHQAPYAEVIGLKEAKPAQNKLYKLTINSWKNRFTHSGELYKTLPGDVLMLCDYKPEAIKDLQRIGRMWSFVSVVKTTEDGDEEDFMLKVKASKEFYPTNWRNKPLFLIFLTNVIPNKRIWAALHMPGNLKILKQILCTKEDEECSNCSSLANALSDDTPYQLLLSELNISQQEAISSCLSGLGCNHKTAVKLIWGPPGTGKTSTLATLLFALMKMKYRVLVCASTNVAIKEVATRVVNIMKEAHSKESDDLFCSMGEVLLIGNNERLKIGKDVADVYLDHRVQELTKCLFPSTTGFRSCIKSMIDLLEYCASDYHLFVEMLKNNRSHKSFLDFLREKFQSAKRLLESCIYILCTHVGRSLLKHNFRKLVCLSEALESLQDYLFQSNLIPKELEKIFTYKNLPDMASMSFDGAAHKLYMKRIECLNALKTVVDSIDEFILIKSYNYESISDRQFCFQTSSLIFSTASGSHKLHSLTMKPFDILVIDEAAQLKESESIIPLLLPGIKQAILVGDELQLPSMVRSNVSKEAGFGRSLFERLSSLGYPKSLLKVQHRMHPQISSFPISYFYSNQIQDAPNVERYDFGKKYLPGPMFGPYSFINVVGGKEQFDDEGRSYKNLAEVAVVMKILKNLHKAWLTSKQEFSIGIVTPYAGQVAAIQEKLGKIYESHDGFNVVVMSVDGFQGGEKDIIMLSTVRTSSRSSLEFISSPQRTNVALTRARHCLWILGNEWAITNNENVWKAIVLDAKNRKCFFNANQDEEMAKAILDSKKEADQFDDLLDTNSVLFRSKLWKVYFSDKFLRSFKRLKSEVTKNRVINLLERLSGGWRPKWSNVDLCCENSSHILKRFKVENNYVICSIEIVKGSRYIQVLKIWNILPLDDIQQLAKRLDNEFKRYTNEYIRMCKKKGTNNLRDMEFPLNWPLSANIQKYENDFNNANDGNANGNDTSEADKRRAEYEECTLLMKYCSISRGYRLHGQESLQVDLPYEVTDEQRNIILFSKSTFVLGRSGTGKTTVLITKLIQNEILHRKGVQQFNGSETERPVLRQLFVTLSAGLCRKVQHHVSLSKRSLGEGSPIAESTAEQFENIPDSFDGLSYDLYPLVITFRKFLLMLDGTLGNSYFDRFHNMNLGSRLDASETLMMKEVNYERFESLYWPHFKVQLRKKLDSYLVFTGIMSHIKGGTRTIEHGMLSREEYCDVSENRTSGLSTETRVMIYDIFQNYEKKKMQYGDFDLGDIVIDLHSRLRDQRYKGDQMNFVYIDEVQDLTMAQIALFRYICRNIEEGFVFCGDTAQTVGRGIDFRFQDVRSIFYKKFFLESESWNHDKRKGKGRISDIFVLSKNFCTNAEVLQLSQSIIELLHHFFPHSIDMLKEETGLRVGKIPLVIRSRNDANSLLKAFGQSRCKGVILVRDNLAREEVLRVAGKEALVLTVLECKGLEFEDVLLYNFFTSSPLQRRWRVIFDYMKEHHVGTQTYSRGYFDQDSNQSVLCSELKQLYVGVTRTRSRLWIYEDAEEFSTPMFDFWKMKNLVQFQ</sequence>
<gene>
    <name evidence="6" type="ORF">DEO72_LG1g2545</name>
</gene>
<dbReference type="GO" id="GO:0005694">
    <property type="term" value="C:chromosome"/>
    <property type="evidence" value="ECO:0007669"/>
    <property type="project" value="UniProtKB-ARBA"/>
</dbReference>
<dbReference type="SMART" id="SM00382">
    <property type="entry name" value="AAA"/>
    <property type="match status" value="3"/>
</dbReference>
<dbReference type="GO" id="GO:0005524">
    <property type="term" value="F:ATP binding"/>
    <property type="evidence" value="ECO:0007669"/>
    <property type="project" value="UniProtKB-KW"/>
</dbReference>
<organism evidence="6 7">
    <name type="scientific">Vigna unguiculata</name>
    <name type="common">Cowpea</name>
    <dbReference type="NCBI Taxonomy" id="3917"/>
    <lineage>
        <taxon>Eukaryota</taxon>
        <taxon>Viridiplantae</taxon>
        <taxon>Streptophyta</taxon>
        <taxon>Embryophyta</taxon>
        <taxon>Tracheophyta</taxon>
        <taxon>Spermatophyta</taxon>
        <taxon>Magnoliopsida</taxon>
        <taxon>eudicotyledons</taxon>
        <taxon>Gunneridae</taxon>
        <taxon>Pentapetalae</taxon>
        <taxon>rosids</taxon>
        <taxon>fabids</taxon>
        <taxon>Fabales</taxon>
        <taxon>Fabaceae</taxon>
        <taxon>Papilionoideae</taxon>
        <taxon>50 kb inversion clade</taxon>
        <taxon>NPAAA clade</taxon>
        <taxon>indigoferoid/millettioid clade</taxon>
        <taxon>Phaseoleae</taxon>
        <taxon>Vigna</taxon>
    </lineage>
</organism>
<dbReference type="Gene3D" id="3.40.50.300">
    <property type="entry name" value="P-loop containing nucleotide triphosphate hydrolases"/>
    <property type="match status" value="6"/>
</dbReference>
<evidence type="ECO:0000259" key="5">
    <source>
        <dbReference type="SMART" id="SM00382"/>
    </source>
</evidence>
<dbReference type="InterPro" id="IPR047187">
    <property type="entry name" value="SF1_C_Upf1"/>
</dbReference>
<dbReference type="PANTHER" id="PTHR21529:SF4">
    <property type="entry name" value="TPR AND ANKYRIN REPEAT-CONTAINING PROTEIN 1"/>
    <property type="match status" value="1"/>
</dbReference>
<feature type="domain" description="AAA+ ATPase" evidence="5">
    <location>
        <begin position="2082"/>
        <end position="2456"/>
    </location>
</feature>
<dbReference type="InterPro" id="IPR039904">
    <property type="entry name" value="TRANK1"/>
</dbReference>
<dbReference type="SUPFAM" id="SSF52540">
    <property type="entry name" value="P-loop containing nucleoside triphosphate hydrolases"/>
    <property type="match status" value="4"/>
</dbReference>
<dbReference type="FunFam" id="3.40.50.300:FF:000326">
    <property type="entry name" value="P-loop containing nucleoside triphosphate hydrolase"/>
    <property type="match status" value="2"/>
</dbReference>
<dbReference type="GO" id="GO:0016787">
    <property type="term" value="F:hydrolase activity"/>
    <property type="evidence" value="ECO:0007669"/>
    <property type="project" value="UniProtKB-KW"/>
</dbReference>
<dbReference type="Pfam" id="PF13087">
    <property type="entry name" value="AAA_12"/>
    <property type="match status" value="2"/>
</dbReference>
<protein>
    <submittedName>
        <fullName evidence="6">Regulator of nonsense transcripts 1</fullName>
    </submittedName>
</protein>
<dbReference type="Pfam" id="PF20073">
    <property type="entry name" value="DUF6469"/>
    <property type="match status" value="2"/>
</dbReference>
<evidence type="ECO:0000256" key="1">
    <source>
        <dbReference type="ARBA" id="ARBA00022741"/>
    </source>
</evidence>
<feature type="domain" description="AAA+ ATPase" evidence="5">
    <location>
        <begin position="1273"/>
        <end position="1374"/>
    </location>
</feature>
<keyword evidence="3" id="KW-0347">Helicase</keyword>
<evidence type="ECO:0000256" key="4">
    <source>
        <dbReference type="ARBA" id="ARBA00022840"/>
    </source>
</evidence>
<keyword evidence="7" id="KW-1185">Reference proteome</keyword>
<dbReference type="Pfam" id="PF13086">
    <property type="entry name" value="AAA_11"/>
    <property type="match status" value="2"/>
</dbReference>
<accession>A0A4D6KUI2</accession>
<evidence type="ECO:0000313" key="7">
    <source>
        <dbReference type="Proteomes" id="UP000501690"/>
    </source>
</evidence>
<dbReference type="CDD" id="cd18808">
    <property type="entry name" value="SF1_C_Upf1"/>
    <property type="match status" value="2"/>
</dbReference>